<dbReference type="PATRIC" id="fig|1097667.3.peg.2446"/>
<proteinExistence type="predicted"/>
<organism evidence="2 3">
    <name type="scientific">Patulibacter medicamentivorans</name>
    <dbReference type="NCBI Taxonomy" id="1097667"/>
    <lineage>
        <taxon>Bacteria</taxon>
        <taxon>Bacillati</taxon>
        <taxon>Actinomycetota</taxon>
        <taxon>Thermoleophilia</taxon>
        <taxon>Solirubrobacterales</taxon>
        <taxon>Patulibacteraceae</taxon>
        <taxon>Patulibacter</taxon>
    </lineage>
</organism>
<accession>H0E6L4</accession>
<comment type="caution">
    <text evidence="2">The sequence shown here is derived from an EMBL/GenBank/DDBJ whole genome shotgun (WGS) entry which is preliminary data.</text>
</comment>
<dbReference type="EMBL" id="AGUD01000206">
    <property type="protein sequence ID" value="EHN10661.1"/>
    <property type="molecule type" value="Genomic_DNA"/>
</dbReference>
<evidence type="ECO:0000313" key="2">
    <source>
        <dbReference type="EMBL" id="EHN10661.1"/>
    </source>
</evidence>
<evidence type="ECO:0000313" key="3">
    <source>
        <dbReference type="Proteomes" id="UP000005143"/>
    </source>
</evidence>
<feature type="domain" description="DUF7064" evidence="1">
    <location>
        <begin position="203"/>
        <end position="318"/>
    </location>
</feature>
<dbReference type="AlphaFoldDB" id="H0E6L4"/>
<dbReference type="Pfam" id="PF23212">
    <property type="entry name" value="DUF7064"/>
    <property type="match status" value="1"/>
</dbReference>
<keyword evidence="3" id="KW-1185">Reference proteome</keyword>
<sequence length="351" mass="39480">MTSMRTQAPETDLLIPLPADGETWDPHTVHTHFLGFSVPEAQIGAVVYFRYQPAFPLLGGGVGIYQGTSNVRPLDVEHLNWWNTMPYSQFEDGRLSAANGLTLEVVVPGEELRVRYESRDGRTSFDVTQLGVSPLVARGSLMPALEGGTDPAQLPGGSEQFMHVTGRLTLNGEHHDVDCVSIRDRSWRQLRPEGQGFVDMPPLGWTPLHFGDDLALNAFSFEPPHTDPAWAGLFDVPVDGPFHQGHPYVIRNGEISPIARVERNVLEYHPQTFQAVRQELLTVEEDGRELRFEGRAVASASLPMWHNIAFVDSVFRWQDELGRVAHNSYQECWFDTYQREIKKRADRRVGA</sequence>
<dbReference type="Proteomes" id="UP000005143">
    <property type="component" value="Unassembled WGS sequence"/>
</dbReference>
<reference evidence="2 3" key="1">
    <citation type="journal article" date="2013" name="Biodegradation">
        <title>Quantitative proteomic analysis of ibuprofen-degrading Patulibacter sp. strain I11.</title>
        <authorList>
            <person name="Almeida B."/>
            <person name="Kjeldal H."/>
            <person name="Lolas I."/>
            <person name="Knudsen A.D."/>
            <person name="Carvalho G."/>
            <person name="Nielsen K.L."/>
            <person name="Barreto Crespo M.T."/>
            <person name="Stensballe A."/>
            <person name="Nielsen J.L."/>
        </authorList>
    </citation>
    <scope>NUCLEOTIDE SEQUENCE [LARGE SCALE GENOMIC DNA]</scope>
    <source>
        <strain evidence="2 3">I11</strain>
    </source>
</reference>
<dbReference type="InterPro" id="IPR055492">
    <property type="entry name" value="DUF7064"/>
</dbReference>
<gene>
    <name evidence="2" type="ORF">PAI11_24640</name>
</gene>
<evidence type="ECO:0000259" key="1">
    <source>
        <dbReference type="Pfam" id="PF23212"/>
    </source>
</evidence>
<dbReference type="SUPFAM" id="SSF159245">
    <property type="entry name" value="AttH-like"/>
    <property type="match status" value="1"/>
</dbReference>
<name>H0E6L4_9ACTN</name>
<protein>
    <recommendedName>
        <fullName evidence="1">DUF7064 domain-containing protein</fullName>
    </recommendedName>
</protein>